<protein>
    <submittedName>
        <fullName evidence="1">Uncharacterized protein</fullName>
    </submittedName>
</protein>
<reference evidence="1 2" key="1">
    <citation type="submission" date="2021-05" db="EMBL/GenBank/DDBJ databases">
        <title>A Polyphasic approach of four new species of the genus Ohtaekwangia: Ohtaekwangia histidinii sp. nov., Ohtaekwangia cretensis sp. nov., Ohtaekwangia indiensis sp. nov., Ohtaekwangia reichenbachii sp. nov. from diverse environment.</title>
        <authorList>
            <person name="Octaviana S."/>
        </authorList>
    </citation>
    <scope>NUCLEOTIDE SEQUENCE [LARGE SCALE GENOMIC DNA]</scope>
    <source>
        <strain evidence="1 2">PWU4</strain>
    </source>
</reference>
<dbReference type="RefSeq" id="WP_254160422.1">
    <property type="nucleotide sequence ID" value="NZ_JAHESF010000002.1"/>
</dbReference>
<organism evidence="1 2">
    <name type="scientific">Chryseosolibacter histidini</name>
    <dbReference type="NCBI Taxonomy" id="2782349"/>
    <lineage>
        <taxon>Bacteria</taxon>
        <taxon>Pseudomonadati</taxon>
        <taxon>Bacteroidota</taxon>
        <taxon>Cytophagia</taxon>
        <taxon>Cytophagales</taxon>
        <taxon>Chryseotaleaceae</taxon>
        <taxon>Chryseosolibacter</taxon>
    </lineage>
</organism>
<evidence type="ECO:0000313" key="1">
    <source>
        <dbReference type="EMBL" id="MBT1695754.1"/>
    </source>
</evidence>
<dbReference type="AlphaFoldDB" id="A0AAP2GH76"/>
<dbReference type="Proteomes" id="UP001319200">
    <property type="component" value="Unassembled WGS sequence"/>
</dbReference>
<proteinExistence type="predicted"/>
<gene>
    <name evidence="1" type="ORF">KK083_02620</name>
</gene>
<evidence type="ECO:0000313" key="2">
    <source>
        <dbReference type="Proteomes" id="UP001319200"/>
    </source>
</evidence>
<name>A0AAP2GH76_9BACT</name>
<comment type="caution">
    <text evidence="1">The sequence shown here is derived from an EMBL/GenBank/DDBJ whole genome shotgun (WGS) entry which is preliminary data.</text>
</comment>
<accession>A0AAP2GH76</accession>
<keyword evidence="2" id="KW-1185">Reference proteome</keyword>
<dbReference type="EMBL" id="JAHESF010000002">
    <property type="protein sequence ID" value="MBT1695754.1"/>
    <property type="molecule type" value="Genomic_DNA"/>
</dbReference>
<sequence length="125" mass="13702">MSQSAFTHLFQETLYQLPPRVVVVTAKPWETYSTDERALLAKILASVRLGLASVQIVTQPVLALASLAAYAPSKVLVFGAQSEGMKSYETIQAQGFTVIRADDLSALDDVRKKNLWLALKTMFGV</sequence>